<gene>
    <name evidence="2" type="ORF">R1flu_022420</name>
</gene>
<reference evidence="2 3" key="1">
    <citation type="submission" date="2024-09" db="EMBL/GenBank/DDBJ databases">
        <title>Chromosome-scale assembly of Riccia fluitans.</title>
        <authorList>
            <person name="Paukszto L."/>
            <person name="Sawicki J."/>
            <person name="Karawczyk K."/>
            <person name="Piernik-Szablinska J."/>
            <person name="Szczecinska M."/>
            <person name="Mazdziarz M."/>
        </authorList>
    </citation>
    <scope>NUCLEOTIDE SEQUENCE [LARGE SCALE GENOMIC DNA]</scope>
    <source>
        <strain evidence="2">Rf_01</strain>
        <tissue evidence="2">Aerial parts of the thallus</tissue>
    </source>
</reference>
<accession>A0ABD1ZSR7</accession>
<feature type="region of interest" description="Disordered" evidence="1">
    <location>
        <begin position="1"/>
        <end position="102"/>
    </location>
</feature>
<feature type="compositionally biased region" description="Basic and acidic residues" evidence="1">
    <location>
        <begin position="1"/>
        <end position="10"/>
    </location>
</feature>
<dbReference type="Proteomes" id="UP001605036">
    <property type="component" value="Unassembled WGS sequence"/>
</dbReference>
<keyword evidence="3" id="KW-1185">Reference proteome</keyword>
<evidence type="ECO:0000313" key="2">
    <source>
        <dbReference type="EMBL" id="KAL2654292.1"/>
    </source>
</evidence>
<name>A0ABD1ZSR7_9MARC</name>
<dbReference type="AlphaFoldDB" id="A0ABD1ZSR7"/>
<feature type="compositionally biased region" description="Polar residues" evidence="1">
    <location>
        <begin position="54"/>
        <end position="69"/>
    </location>
</feature>
<evidence type="ECO:0000313" key="3">
    <source>
        <dbReference type="Proteomes" id="UP001605036"/>
    </source>
</evidence>
<organism evidence="2 3">
    <name type="scientific">Riccia fluitans</name>
    <dbReference type="NCBI Taxonomy" id="41844"/>
    <lineage>
        <taxon>Eukaryota</taxon>
        <taxon>Viridiplantae</taxon>
        <taxon>Streptophyta</taxon>
        <taxon>Embryophyta</taxon>
        <taxon>Marchantiophyta</taxon>
        <taxon>Marchantiopsida</taxon>
        <taxon>Marchantiidae</taxon>
        <taxon>Marchantiales</taxon>
        <taxon>Ricciaceae</taxon>
        <taxon>Riccia</taxon>
    </lineage>
</organism>
<protein>
    <submittedName>
        <fullName evidence="2">Uncharacterized protein</fullName>
    </submittedName>
</protein>
<sequence length="137" mass="15075">MEAQKEERGKAIHSSRSLVVTARKRTAPWSEQRPSRVRNDSHVLTGAQGGKQPGKSTQASLACSSAERTNNGDEADVKKSSSTTTKRNGQTRKEKNTPRVGVTMMNPGMSCQEAQQFLLARHQIQQGDGISDNYIKY</sequence>
<evidence type="ECO:0000256" key="1">
    <source>
        <dbReference type="SAM" id="MobiDB-lite"/>
    </source>
</evidence>
<dbReference type="EMBL" id="JBHFFA010000001">
    <property type="protein sequence ID" value="KAL2654292.1"/>
    <property type="molecule type" value="Genomic_DNA"/>
</dbReference>
<comment type="caution">
    <text evidence="2">The sequence shown here is derived from an EMBL/GenBank/DDBJ whole genome shotgun (WGS) entry which is preliminary data.</text>
</comment>
<proteinExistence type="predicted"/>